<sequence length="80" mass="8973">MVLSNILYPEDLAILVAALDDYCRIFHIQMESDERLEAARCALIWFENGCRDPAALSERLAARRKQSPEPASTCVAGFDD</sequence>
<keyword evidence="2" id="KW-1185">Reference proteome</keyword>
<dbReference type="AlphaFoldDB" id="A0A3P3F9M8"/>
<evidence type="ECO:0000313" key="2">
    <source>
        <dbReference type="Proteomes" id="UP000273786"/>
    </source>
</evidence>
<evidence type="ECO:0000313" key="1">
    <source>
        <dbReference type="EMBL" id="RRH94986.1"/>
    </source>
</evidence>
<comment type="caution">
    <text evidence="1">The sequence shown here is derived from an EMBL/GenBank/DDBJ whole genome shotgun (WGS) entry which is preliminary data.</text>
</comment>
<accession>A0A3P3F9M8</accession>
<reference evidence="1 2" key="1">
    <citation type="submission" date="2018-11" db="EMBL/GenBank/DDBJ databases">
        <title>the genome of Mesorhizobium tamadayense DSM 28320.</title>
        <authorList>
            <person name="Gao J."/>
        </authorList>
    </citation>
    <scope>NUCLEOTIDE SEQUENCE [LARGE SCALE GENOMIC DNA]</scope>
    <source>
        <strain evidence="1 2">DSM 28320</strain>
    </source>
</reference>
<gene>
    <name evidence="1" type="ORF">EH240_25970</name>
</gene>
<dbReference type="OrthoDB" id="8080642at2"/>
<protein>
    <submittedName>
        <fullName evidence="1">Uncharacterized protein</fullName>
    </submittedName>
</protein>
<name>A0A3P3F9M8_9HYPH</name>
<proteinExistence type="predicted"/>
<dbReference type="RefSeq" id="WP_125003963.1">
    <property type="nucleotide sequence ID" value="NZ_RQXT01000039.1"/>
</dbReference>
<organism evidence="1 2">
    <name type="scientific">Mesorhizobium tamadayense</name>
    <dbReference type="NCBI Taxonomy" id="425306"/>
    <lineage>
        <taxon>Bacteria</taxon>
        <taxon>Pseudomonadati</taxon>
        <taxon>Pseudomonadota</taxon>
        <taxon>Alphaproteobacteria</taxon>
        <taxon>Hyphomicrobiales</taxon>
        <taxon>Phyllobacteriaceae</taxon>
        <taxon>Mesorhizobium</taxon>
    </lineage>
</organism>
<dbReference type="EMBL" id="RQXT01000039">
    <property type="protein sequence ID" value="RRH94986.1"/>
    <property type="molecule type" value="Genomic_DNA"/>
</dbReference>
<dbReference type="Proteomes" id="UP000273786">
    <property type="component" value="Unassembled WGS sequence"/>
</dbReference>